<evidence type="ECO:0000313" key="2">
    <source>
        <dbReference type="Proteomes" id="UP001281447"/>
    </source>
</evidence>
<dbReference type="EMBL" id="JAWDIP010000003">
    <property type="protein sequence ID" value="MDY0394291.1"/>
    <property type="molecule type" value="Genomic_DNA"/>
</dbReference>
<reference evidence="1 2" key="1">
    <citation type="submission" date="2023-10" db="EMBL/GenBank/DDBJ databases">
        <title>Virgibacillus halophilus 5B73C genome.</title>
        <authorList>
            <person name="Miliotis G."/>
            <person name="Sengupta P."/>
            <person name="Hameed A."/>
            <person name="Chuvochina M."/>
            <person name="Mcdonagh F."/>
            <person name="Simpson A.C."/>
            <person name="Singh N.K."/>
            <person name="Rekha P.D."/>
            <person name="Raman K."/>
            <person name="Hugenholtz P."/>
            <person name="Venkateswaran K."/>
        </authorList>
    </citation>
    <scope>NUCLEOTIDE SEQUENCE [LARGE SCALE GENOMIC DNA]</scope>
    <source>
        <strain evidence="1 2">5B73C</strain>
    </source>
</reference>
<comment type="caution">
    <text evidence="1">The sequence shown here is derived from an EMBL/GenBank/DDBJ whole genome shotgun (WGS) entry which is preliminary data.</text>
</comment>
<sequence length="56" mass="6795">MKDFYSPYATYLLMNESDEKVAIKYDENKQAILEPQIGPRPPYYCHPRYEQYYPLI</sequence>
<name>A0ABU5C4R1_9BACI</name>
<proteinExistence type="predicted"/>
<keyword evidence="2" id="KW-1185">Reference proteome</keyword>
<accession>A0ABU5C4R1</accession>
<gene>
    <name evidence="1" type="ORF">RWE15_07130</name>
</gene>
<evidence type="ECO:0000313" key="1">
    <source>
        <dbReference type="EMBL" id="MDY0394291.1"/>
    </source>
</evidence>
<dbReference type="Proteomes" id="UP001281447">
    <property type="component" value="Unassembled WGS sequence"/>
</dbReference>
<protein>
    <submittedName>
        <fullName evidence="1">Uncharacterized protein</fullName>
    </submittedName>
</protein>
<organism evidence="1 2">
    <name type="scientific">Tigheibacillus halophilus</name>
    <dbReference type="NCBI Taxonomy" id="361280"/>
    <lineage>
        <taxon>Bacteria</taxon>
        <taxon>Bacillati</taxon>
        <taxon>Bacillota</taxon>
        <taxon>Bacilli</taxon>
        <taxon>Bacillales</taxon>
        <taxon>Bacillaceae</taxon>
        <taxon>Tigheibacillus</taxon>
    </lineage>
</organism>